<evidence type="ECO:0000313" key="2">
    <source>
        <dbReference type="EMBL" id="KAF3843119.1"/>
    </source>
</evidence>
<keyword evidence="3" id="KW-1185">Reference proteome</keyword>
<evidence type="ECO:0000256" key="1">
    <source>
        <dbReference type="SAM" id="MobiDB-lite"/>
    </source>
</evidence>
<dbReference type="AlphaFoldDB" id="A0A7J5Y2W1"/>
<comment type="caution">
    <text evidence="2">The sequence shown here is derived from an EMBL/GenBank/DDBJ whole genome shotgun (WGS) entry which is preliminary data.</text>
</comment>
<feature type="compositionally biased region" description="Polar residues" evidence="1">
    <location>
        <begin position="1"/>
        <end position="14"/>
    </location>
</feature>
<dbReference type="Proteomes" id="UP000518266">
    <property type="component" value="Unassembled WGS sequence"/>
</dbReference>
<evidence type="ECO:0000313" key="3">
    <source>
        <dbReference type="Proteomes" id="UP000518266"/>
    </source>
</evidence>
<name>A0A7J5Y2W1_DISMA</name>
<reference evidence="2 3" key="1">
    <citation type="submission" date="2020-03" db="EMBL/GenBank/DDBJ databases">
        <title>Dissostichus mawsoni Genome sequencing and assembly.</title>
        <authorList>
            <person name="Park H."/>
        </authorList>
    </citation>
    <scope>NUCLEOTIDE SEQUENCE [LARGE SCALE GENOMIC DNA]</scope>
    <source>
        <strain evidence="2">DM0001</strain>
        <tissue evidence="2">Muscle</tissue>
    </source>
</reference>
<proteinExistence type="predicted"/>
<dbReference type="EMBL" id="JAAKFY010000018">
    <property type="protein sequence ID" value="KAF3843119.1"/>
    <property type="molecule type" value="Genomic_DNA"/>
</dbReference>
<feature type="region of interest" description="Disordered" evidence="1">
    <location>
        <begin position="1"/>
        <end position="88"/>
    </location>
</feature>
<organism evidence="2 3">
    <name type="scientific">Dissostichus mawsoni</name>
    <name type="common">Antarctic cod</name>
    <dbReference type="NCBI Taxonomy" id="36200"/>
    <lineage>
        <taxon>Eukaryota</taxon>
        <taxon>Metazoa</taxon>
        <taxon>Chordata</taxon>
        <taxon>Craniata</taxon>
        <taxon>Vertebrata</taxon>
        <taxon>Euteleostomi</taxon>
        <taxon>Actinopterygii</taxon>
        <taxon>Neopterygii</taxon>
        <taxon>Teleostei</taxon>
        <taxon>Neoteleostei</taxon>
        <taxon>Acanthomorphata</taxon>
        <taxon>Eupercaria</taxon>
        <taxon>Perciformes</taxon>
        <taxon>Notothenioidei</taxon>
        <taxon>Nototheniidae</taxon>
        <taxon>Dissostichus</taxon>
    </lineage>
</organism>
<accession>A0A7J5Y2W1</accession>
<feature type="compositionally biased region" description="Low complexity" evidence="1">
    <location>
        <begin position="60"/>
        <end position="77"/>
    </location>
</feature>
<protein>
    <submittedName>
        <fullName evidence="2">Uncharacterized protein</fullName>
    </submittedName>
</protein>
<gene>
    <name evidence="2" type="ORF">F7725_001968</name>
</gene>
<feature type="compositionally biased region" description="Basic and acidic residues" evidence="1">
    <location>
        <begin position="35"/>
        <end position="45"/>
    </location>
</feature>
<feature type="compositionally biased region" description="Polar residues" evidence="1">
    <location>
        <begin position="21"/>
        <end position="30"/>
    </location>
</feature>
<sequence length="121" mass="13177">MQTARQYSSESNPQTRREHSCPSQAGSTNAPAWHDTGRTQHEPNTRLRYYSVSAAPHQTSDSSPSSSALSASRSASAGQQTNSTPRKRVPVQVALTLVHTLLVQELTLVRNEQGIAHKLSN</sequence>